<dbReference type="Pfam" id="PF05544">
    <property type="entry name" value="Pro_racemase"/>
    <property type="match status" value="1"/>
</dbReference>
<comment type="caution">
    <text evidence="2">The sequence shown here is derived from an EMBL/GenBank/DDBJ whole genome shotgun (WGS) entry which is preliminary data.</text>
</comment>
<dbReference type="GO" id="GO:0047580">
    <property type="term" value="F:4-hydroxyproline epimerase activity"/>
    <property type="evidence" value="ECO:0007669"/>
    <property type="project" value="TreeGrafter"/>
</dbReference>
<protein>
    <submittedName>
        <fullName evidence="2">Proline racemase</fullName>
    </submittedName>
</protein>
<dbReference type="PIRSF" id="PIRSF029792">
    <property type="entry name" value="Pro_racemase"/>
    <property type="match status" value="1"/>
</dbReference>
<accession>A0A1Y3M8F9</accession>
<organism evidence="2 3">
    <name type="scientific">Bacillus pseudomycoides</name>
    <dbReference type="NCBI Taxonomy" id="64104"/>
    <lineage>
        <taxon>Bacteria</taxon>
        <taxon>Bacillati</taxon>
        <taxon>Bacillota</taxon>
        <taxon>Bacilli</taxon>
        <taxon>Bacillales</taxon>
        <taxon>Bacillaceae</taxon>
        <taxon>Bacillus</taxon>
        <taxon>Bacillus cereus group</taxon>
    </lineage>
</organism>
<dbReference type="AlphaFoldDB" id="A0A1Y3M8F9"/>
<dbReference type="SUPFAM" id="SSF54506">
    <property type="entry name" value="Diaminopimelate epimerase-like"/>
    <property type="match status" value="1"/>
</dbReference>
<dbReference type="RefSeq" id="WP_016131482.1">
    <property type="nucleotide sequence ID" value="NZ_JARHXM010000107.1"/>
</dbReference>
<dbReference type="PANTHER" id="PTHR33442">
    <property type="entry name" value="TRANS-3-HYDROXY-L-PROLINE DEHYDRATASE"/>
    <property type="match status" value="1"/>
</dbReference>
<dbReference type="Proteomes" id="UP000195321">
    <property type="component" value="Unassembled WGS sequence"/>
</dbReference>
<evidence type="ECO:0000313" key="2">
    <source>
        <dbReference type="EMBL" id="OUM46688.1"/>
    </source>
</evidence>
<gene>
    <name evidence="2" type="ORF">BW425_22320</name>
</gene>
<comment type="similarity">
    <text evidence="1">Belongs to the proline racemase family.</text>
</comment>
<sequence length="317" mass="35703">MKIRKMYMTVDVHVAGEAFRVIKDVPCKYYHSLEQLNEQISGELAEEMQLLLNEPRGFIGLNGCVVVPSIHSEVDAAVLFFNHKGAIPLHYGGIVAVVTMLLESGHLKQNDSNQYKIETLCGVFLVRAHVEKDEVVSVSLESKVCYSIEENLPLHSPIGNICYSLIQADQVYAVFQKEECSPEICIENIFELKNWGKAILESMPKQALIKRVVLVDSSHIKENRIKTITFQDDDYIVRSPGFASTSVSYMSSLSIGDVRTEEPFINESIFNSFVKVQKVNKEEKGYTFTFTSRGFITGMQTFVLDPTDPFPVGFLLK</sequence>
<dbReference type="InterPro" id="IPR008794">
    <property type="entry name" value="Pro_racemase_fam"/>
</dbReference>
<name>A0A1Y3M8F9_9BACI</name>
<dbReference type="PANTHER" id="PTHR33442:SF1">
    <property type="entry name" value="TRANS-3-HYDROXY-L-PROLINE DEHYDRATASE"/>
    <property type="match status" value="1"/>
</dbReference>
<evidence type="ECO:0000256" key="1">
    <source>
        <dbReference type="ARBA" id="ARBA00007529"/>
    </source>
</evidence>
<dbReference type="Gene3D" id="3.10.310.10">
    <property type="entry name" value="Diaminopimelate Epimerase, Chain A, domain 1"/>
    <property type="match status" value="2"/>
</dbReference>
<evidence type="ECO:0000313" key="3">
    <source>
        <dbReference type="Proteomes" id="UP000195321"/>
    </source>
</evidence>
<dbReference type="EMBL" id="MWPX01000037">
    <property type="protein sequence ID" value="OUM46688.1"/>
    <property type="molecule type" value="Genomic_DNA"/>
</dbReference>
<proteinExistence type="inferred from homology"/>
<reference evidence="2 3" key="1">
    <citation type="submission" date="2017-02" db="EMBL/GenBank/DDBJ databases">
        <title>Bacillus pseudomycoides isolate FSL K6-0042.</title>
        <authorList>
            <person name="Kovac J."/>
        </authorList>
    </citation>
    <scope>NUCLEOTIDE SEQUENCE [LARGE SCALE GENOMIC DNA]</scope>
    <source>
        <strain evidence="2 3">FSL K6-0042</strain>
    </source>
</reference>